<comment type="caution">
    <text evidence="1">The sequence shown here is derived from an EMBL/GenBank/DDBJ whole genome shotgun (WGS) entry which is preliminary data.</text>
</comment>
<organism evidence="1 2">
    <name type="scientific">Wuchereria bancrofti</name>
    <dbReference type="NCBI Taxonomy" id="6293"/>
    <lineage>
        <taxon>Eukaryota</taxon>
        <taxon>Metazoa</taxon>
        <taxon>Ecdysozoa</taxon>
        <taxon>Nematoda</taxon>
        <taxon>Chromadorea</taxon>
        <taxon>Rhabditida</taxon>
        <taxon>Spirurina</taxon>
        <taxon>Spiruromorpha</taxon>
        <taxon>Filarioidea</taxon>
        <taxon>Onchocercidae</taxon>
        <taxon>Wuchereria</taxon>
    </lineage>
</organism>
<dbReference type="Proteomes" id="UP000004810">
    <property type="component" value="Unassembled WGS sequence"/>
</dbReference>
<protein>
    <submittedName>
        <fullName evidence="1">Uncharacterized protein</fullName>
    </submittedName>
</protein>
<name>J9F564_WUCBA</name>
<accession>J9F564</accession>
<reference evidence="2" key="1">
    <citation type="submission" date="2012-08" db="EMBL/GenBank/DDBJ databases">
        <title>The Genome Sequence of Wuchereria bancrofti.</title>
        <authorList>
            <person name="Nutman T.B."/>
            <person name="Fink D.L."/>
            <person name="Russ C."/>
            <person name="Young S."/>
            <person name="Zeng Q."/>
            <person name="Koehrsen M."/>
            <person name="Alvarado L."/>
            <person name="Berlin A."/>
            <person name="Chapman S.B."/>
            <person name="Chen Z."/>
            <person name="Freedman E."/>
            <person name="Gellesch M."/>
            <person name="Goldberg J."/>
            <person name="Griggs A."/>
            <person name="Gujja S."/>
            <person name="Heilman E.R."/>
            <person name="Heiman D."/>
            <person name="Hepburn T."/>
            <person name="Howarth C."/>
            <person name="Jen D."/>
            <person name="Larson L."/>
            <person name="Lewis B."/>
            <person name="Mehta T."/>
            <person name="Park D."/>
            <person name="Pearson M."/>
            <person name="Roberts A."/>
            <person name="Saif S."/>
            <person name="Shea T."/>
            <person name="Shenoy N."/>
            <person name="Sisk P."/>
            <person name="Stolte C."/>
            <person name="Sykes S."/>
            <person name="Walk T."/>
            <person name="White J."/>
            <person name="Yandava C."/>
            <person name="Haas B."/>
            <person name="Henn M.R."/>
            <person name="Nusbaum C."/>
            <person name="Birren B."/>
        </authorList>
    </citation>
    <scope>NUCLEOTIDE SEQUENCE [LARGE SCALE GENOMIC DNA]</scope>
    <source>
        <strain evidence="2">NA</strain>
    </source>
</reference>
<sequence>MPVVLPPPNPSQKTACLLYMEAFDIIIPNSRLLTVGSEGKNKYSSEPDHYKCNVSSIQGGAYLVANPKDQETLDNLAFYMEQNGYNEDMLIDARQMKYEVNEYHAFG</sequence>
<evidence type="ECO:0000313" key="2">
    <source>
        <dbReference type="Proteomes" id="UP000004810"/>
    </source>
</evidence>
<dbReference type="AlphaFoldDB" id="J9F564"/>
<proteinExistence type="predicted"/>
<gene>
    <name evidence="1" type="ORF">WUBG_04475</name>
</gene>
<dbReference type="EMBL" id="ADBV01001543">
    <property type="protein sequence ID" value="EJW84617.1"/>
    <property type="molecule type" value="Genomic_DNA"/>
</dbReference>
<evidence type="ECO:0000313" key="1">
    <source>
        <dbReference type="EMBL" id="EJW84617.1"/>
    </source>
</evidence>